<dbReference type="Proteomes" id="UP000781932">
    <property type="component" value="Unassembled WGS sequence"/>
</dbReference>
<sequence>MQLLYITVFTFLACYGMAAPTQKADAQKADTTNEVDPLIAAGKELPLDLDWKFCTITCDCARLADEDFETRFQCLTNPNCEECERRGMLPPRN</sequence>
<reference evidence="2" key="1">
    <citation type="submission" date="2020-03" db="EMBL/GenBank/DDBJ databases">
        <authorList>
            <person name="He L."/>
        </authorList>
    </citation>
    <scope>NUCLEOTIDE SEQUENCE</scope>
    <source>
        <strain evidence="2">CkLH20</strain>
    </source>
</reference>
<comment type="caution">
    <text evidence="2">The sequence shown here is derived from an EMBL/GenBank/DDBJ whole genome shotgun (WGS) entry which is preliminary data.</text>
</comment>
<keyword evidence="1" id="KW-0732">Signal</keyword>
<keyword evidence="3" id="KW-1185">Reference proteome</keyword>
<evidence type="ECO:0000313" key="3">
    <source>
        <dbReference type="Proteomes" id="UP000781932"/>
    </source>
</evidence>
<dbReference type="EMBL" id="JAATWM020000037">
    <property type="protein sequence ID" value="KAF9872583.1"/>
    <property type="molecule type" value="Genomic_DNA"/>
</dbReference>
<dbReference type="AlphaFoldDB" id="A0A9P6HXC8"/>
<dbReference type="RefSeq" id="XP_038742044.1">
    <property type="nucleotide sequence ID" value="XM_038892795.1"/>
</dbReference>
<protein>
    <submittedName>
        <fullName evidence="2">Uncharacterized protein</fullName>
    </submittedName>
</protein>
<dbReference type="OrthoDB" id="4841993at2759"/>
<gene>
    <name evidence="2" type="ORF">CkaCkLH20_10080</name>
</gene>
<proteinExistence type="predicted"/>
<evidence type="ECO:0000313" key="2">
    <source>
        <dbReference type="EMBL" id="KAF9872583.1"/>
    </source>
</evidence>
<reference evidence="2" key="2">
    <citation type="submission" date="2020-11" db="EMBL/GenBank/DDBJ databases">
        <title>Whole genome sequencing of Colletotrichum sp.</title>
        <authorList>
            <person name="Li H."/>
        </authorList>
    </citation>
    <scope>NUCLEOTIDE SEQUENCE</scope>
    <source>
        <strain evidence="2">CkLH20</strain>
    </source>
</reference>
<organism evidence="2 3">
    <name type="scientific">Colletotrichum karsti</name>
    <dbReference type="NCBI Taxonomy" id="1095194"/>
    <lineage>
        <taxon>Eukaryota</taxon>
        <taxon>Fungi</taxon>
        <taxon>Dikarya</taxon>
        <taxon>Ascomycota</taxon>
        <taxon>Pezizomycotina</taxon>
        <taxon>Sordariomycetes</taxon>
        <taxon>Hypocreomycetidae</taxon>
        <taxon>Glomerellales</taxon>
        <taxon>Glomerellaceae</taxon>
        <taxon>Colletotrichum</taxon>
        <taxon>Colletotrichum boninense species complex</taxon>
    </lineage>
</organism>
<dbReference type="GeneID" id="62165869"/>
<feature type="chain" id="PRO_5040372196" evidence="1">
    <location>
        <begin position="19"/>
        <end position="93"/>
    </location>
</feature>
<feature type="signal peptide" evidence="1">
    <location>
        <begin position="1"/>
        <end position="18"/>
    </location>
</feature>
<name>A0A9P6HXC8_9PEZI</name>
<accession>A0A9P6HXC8</accession>
<evidence type="ECO:0000256" key="1">
    <source>
        <dbReference type="SAM" id="SignalP"/>
    </source>
</evidence>